<dbReference type="Proteomes" id="UP001226750">
    <property type="component" value="Chromosome"/>
</dbReference>
<dbReference type="EMBL" id="CP126975">
    <property type="protein sequence ID" value="WIM80113.1"/>
    <property type="molecule type" value="Genomic_DNA"/>
</dbReference>
<keyword evidence="3" id="KW-1185">Reference proteome</keyword>
<keyword evidence="1" id="KW-1133">Transmembrane helix</keyword>
<evidence type="ECO:0000256" key="1">
    <source>
        <dbReference type="SAM" id="Phobius"/>
    </source>
</evidence>
<protein>
    <submittedName>
        <fullName evidence="2">Uncharacterized protein</fullName>
    </submittedName>
</protein>
<feature type="transmembrane region" description="Helical" evidence="1">
    <location>
        <begin position="27"/>
        <end position="52"/>
    </location>
</feature>
<sequence length="53" mass="5643">MIKYTPKHQVKVGGNMSKEGADKVGKMLATAAIIFALGFAICAICIGISYLIR</sequence>
<keyword evidence="1" id="KW-0472">Membrane</keyword>
<reference evidence="2 3" key="1">
    <citation type="submission" date="2023-06" db="EMBL/GenBank/DDBJ databases">
        <title>Complete Genome Sequence of Gallibacterium anatis Strain BJF12, Isolated from a chicken with diarrhea.</title>
        <authorList>
            <person name="Guo F."/>
            <person name="Bu W."/>
            <person name="Xu F."/>
            <person name="Wen T."/>
        </authorList>
    </citation>
    <scope>NUCLEOTIDE SEQUENCE [LARGE SCALE GENOMIC DNA]</scope>
    <source>
        <strain evidence="2 3">BJF12</strain>
    </source>
</reference>
<accession>A0AAX3XD36</accession>
<evidence type="ECO:0000313" key="3">
    <source>
        <dbReference type="Proteomes" id="UP001226750"/>
    </source>
</evidence>
<organism evidence="2 3">
    <name type="scientific">Gallibacterium anatis</name>
    <dbReference type="NCBI Taxonomy" id="750"/>
    <lineage>
        <taxon>Bacteria</taxon>
        <taxon>Pseudomonadati</taxon>
        <taxon>Pseudomonadota</taxon>
        <taxon>Gammaproteobacteria</taxon>
        <taxon>Pasteurellales</taxon>
        <taxon>Pasteurellaceae</taxon>
        <taxon>Gallibacterium</taxon>
    </lineage>
</organism>
<proteinExistence type="predicted"/>
<dbReference type="RefSeq" id="WP_167332842.1">
    <property type="nucleotide sequence ID" value="NZ_AP035889.1"/>
</dbReference>
<evidence type="ECO:0000313" key="2">
    <source>
        <dbReference type="EMBL" id="WIM80113.1"/>
    </source>
</evidence>
<name>A0AAX3XD36_9PAST</name>
<keyword evidence="1" id="KW-0812">Transmembrane</keyword>
<gene>
    <name evidence="2" type="ORF">QP018_02425</name>
</gene>
<dbReference type="AlphaFoldDB" id="A0AAX3XD36"/>